<keyword evidence="11" id="KW-1185">Reference proteome</keyword>
<keyword evidence="6 9" id="KW-1133">Transmembrane helix</keyword>
<comment type="similarity">
    <text evidence="2">Belongs to the autoinducer-2 exporter (AI-2E) (TC 2.A.86) family.</text>
</comment>
<reference evidence="10" key="1">
    <citation type="submission" date="2021-01" db="EMBL/GenBank/DDBJ databases">
        <title>Novel species in genus Nocardioides.</title>
        <authorList>
            <person name="Zhang G."/>
        </authorList>
    </citation>
    <scope>NUCLEOTIDE SEQUENCE</scope>
    <source>
        <strain evidence="10">Zg-536</strain>
    </source>
</reference>
<feature type="transmembrane region" description="Helical" evidence="9">
    <location>
        <begin position="72"/>
        <end position="93"/>
    </location>
</feature>
<evidence type="ECO:0000313" key="10">
    <source>
        <dbReference type="EMBL" id="MBM9461301.1"/>
    </source>
</evidence>
<feature type="transmembrane region" description="Helical" evidence="9">
    <location>
        <begin position="268"/>
        <end position="285"/>
    </location>
</feature>
<sequence>MSDSSGTVGQTGRGGHDPAAPVVDPAPGAVTEHAPYGAQGEPFDRRSPFFFGFVAGLGALTAIWLFQALLGVGSVLLLVVVAFFLAAGLNPSVEFLERRGLRRSLSVSVVIAVALGAVGLFLVAIVPVITDQVSSISDNAPRWLDQLERNDRIQELNREYEVIDRLKHFVSDGDFLSTLFGGALGVGLKILSAFFSLFVIVVLTLYFLASLRTTTHAFYNLAPASRRDRVTLLGDKVIANIGGYVSGAFVVALCAGLSSLIFLSLTEIGQYAVALAFVVALLDVIPMVGATIGAVIVSAIGFATDIKTGIACVIFYVVYQQVENYVIYPRVMSKSVDLPGAVIVIAALIGGSLLGVVGALLAIPAASALLLIIREVVVKRQDTR</sequence>
<evidence type="ECO:0000256" key="9">
    <source>
        <dbReference type="SAM" id="Phobius"/>
    </source>
</evidence>
<evidence type="ECO:0000313" key="11">
    <source>
        <dbReference type="Proteomes" id="UP000663791"/>
    </source>
</evidence>
<evidence type="ECO:0000256" key="4">
    <source>
        <dbReference type="ARBA" id="ARBA00022475"/>
    </source>
</evidence>
<dbReference type="GO" id="GO:0005886">
    <property type="term" value="C:plasma membrane"/>
    <property type="evidence" value="ECO:0007669"/>
    <property type="project" value="UniProtKB-SubCell"/>
</dbReference>
<name>A0A938YC59_9ACTN</name>
<evidence type="ECO:0000256" key="1">
    <source>
        <dbReference type="ARBA" id="ARBA00004651"/>
    </source>
</evidence>
<dbReference type="Proteomes" id="UP000663791">
    <property type="component" value="Unassembled WGS sequence"/>
</dbReference>
<comment type="caution">
    <text evidence="10">The sequence shown here is derived from an EMBL/GenBank/DDBJ whole genome shotgun (WGS) entry which is preliminary data.</text>
</comment>
<evidence type="ECO:0000256" key="7">
    <source>
        <dbReference type="ARBA" id="ARBA00023136"/>
    </source>
</evidence>
<evidence type="ECO:0000256" key="3">
    <source>
        <dbReference type="ARBA" id="ARBA00022448"/>
    </source>
</evidence>
<dbReference type="RefSeq" id="WP_205292612.1">
    <property type="nucleotide sequence ID" value="NZ_CP074406.1"/>
</dbReference>
<dbReference type="AlphaFoldDB" id="A0A938YC59"/>
<feature type="transmembrane region" description="Helical" evidence="9">
    <location>
        <begin position="339"/>
        <end position="372"/>
    </location>
</feature>
<evidence type="ECO:0000256" key="8">
    <source>
        <dbReference type="SAM" id="MobiDB-lite"/>
    </source>
</evidence>
<keyword evidence="5 9" id="KW-0812">Transmembrane</keyword>
<evidence type="ECO:0000256" key="6">
    <source>
        <dbReference type="ARBA" id="ARBA00022989"/>
    </source>
</evidence>
<keyword evidence="4" id="KW-1003">Cell membrane</keyword>
<evidence type="ECO:0000256" key="5">
    <source>
        <dbReference type="ARBA" id="ARBA00022692"/>
    </source>
</evidence>
<dbReference type="PANTHER" id="PTHR21716">
    <property type="entry name" value="TRANSMEMBRANE PROTEIN"/>
    <property type="match status" value="1"/>
</dbReference>
<dbReference type="EMBL" id="JAERTX010000015">
    <property type="protein sequence ID" value="MBM9461301.1"/>
    <property type="molecule type" value="Genomic_DNA"/>
</dbReference>
<feature type="transmembrane region" description="Helical" evidence="9">
    <location>
        <begin position="237"/>
        <end position="262"/>
    </location>
</feature>
<evidence type="ECO:0000256" key="2">
    <source>
        <dbReference type="ARBA" id="ARBA00009773"/>
    </source>
</evidence>
<comment type="subcellular location">
    <subcellularLocation>
        <location evidence="1">Cell membrane</location>
        <topology evidence="1">Multi-pass membrane protein</topology>
    </subcellularLocation>
</comment>
<proteinExistence type="inferred from homology"/>
<feature type="compositionally biased region" description="Polar residues" evidence="8">
    <location>
        <begin position="1"/>
        <end position="10"/>
    </location>
</feature>
<protein>
    <submittedName>
        <fullName evidence="10">AI-2E family transporter</fullName>
    </submittedName>
</protein>
<accession>A0A938YC59</accession>
<dbReference type="Pfam" id="PF01594">
    <property type="entry name" value="AI-2E_transport"/>
    <property type="match status" value="1"/>
</dbReference>
<dbReference type="InterPro" id="IPR002549">
    <property type="entry name" value="AI-2E-like"/>
</dbReference>
<feature type="region of interest" description="Disordered" evidence="8">
    <location>
        <begin position="1"/>
        <end position="24"/>
    </location>
</feature>
<feature type="transmembrane region" description="Helical" evidence="9">
    <location>
        <begin position="49"/>
        <end position="66"/>
    </location>
</feature>
<feature type="transmembrane region" description="Helical" evidence="9">
    <location>
        <begin position="190"/>
        <end position="209"/>
    </location>
</feature>
<keyword evidence="7 9" id="KW-0472">Membrane</keyword>
<dbReference type="GO" id="GO:0055085">
    <property type="term" value="P:transmembrane transport"/>
    <property type="evidence" value="ECO:0007669"/>
    <property type="project" value="TreeGrafter"/>
</dbReference>
<dbReference type="PANTHER" id="PTHR21716:SF53">
    <property type="entry name" value="PERMEASE PERM-RELATED"/>
    <property type="match status" value="1"/>
</dbReference>
<gene>
    <name evidence="10" type="ORF">JK386_15475</name>
</gene>
<keyword evidence="3" id="KW-0813">Transport</keyword>
<feature type="transmembrane region" description="Helical" evidence="9">
    <location>
        <begin position="105"/>
        <end position="129"/>
    </location>
</feature>
<feature type="transmembrane region" description="Helical" evidence="9">
    <location>
        <begin position="292"/>
        <end position="319"/>
    </location>
</feature>
<organism evidence="10 11">
    <name type="scientific">Nocardioides faecalis</name>
    <dbReference type="NCBI Taxonomy" id="2803858"/>
    <lineage>
        <taxon>Bacteria</taxon>
        <taxon>Bacillati</taxon>
        <taxon>Actinomycetota</taxon>
        <taxon>Actinomycetes</taxon>
        <taxon>Propionibacteriales</taxon>
        <taxon>Nocardioidaceae</taxon>
        <taxon>Nocardioides</taxon>
    </lineage>
</organism>